<dbReference type="InterPro" id="IPR050778">
    <property type="entry name" value="Cueball_EGF_LRP_Nidogen"/>
</dbReference>
<accession>A0ABN8PGK5</accession>
<keyword evidence="6 9" id="KW-1015">Disulfide bond</keyword>
<dbReference type="Pfam" id="PF00058">
    <property type="entry name" value="Ldl_recept_b"/>
    <property type="match status" value="1"/>
</dbReference>
<evidence type="ECO:0000256" key="6">
    <source>
        <dbReference type="ARBA" id="ARBA00023157"/>
    </source>
</evidence>
<evidence type="ECO:0000256" key="2">
    <source>
        <dbReference type="ARBA" id="ARBA00022536"/>
    </source>
</evidence>
<dbReference type="SUPFAM" id="SSF57424">
    <property type="entry name" value="LDL receptor-like module"/>
    <property type="match status" value="2"/>
</dbReference>
<evidence type="ECO:0000256" key="7">
    <source>
        <dbReference type="ARBA" id="ARBA00023170"/>
    </source>
</evidence>
<dbReference type="Pfam" id="PF00057">
    <property type="entry name" value="Ldl_recept_a"/>
    <property type="match status" value="2"/>
</dbReference>
<feature type="disulfide bond" evidence="9">
    <location>
        <begin position="264"/>
        <end position="276"/>
    </location>
</feature>
<comment type="subcellular location">
    <subcellularLocation>
        <location evidence="1">Membrane</location>
        <topology evidence="1">Single-pass membrane protein</topology>
    </subcellularLocation>
</comment>
<keyword evidence="5" id="KW-0472">Membrane</keyword>
<evidence type="ECO:0000256" key="5">
    <source>
        <dbReference type="ARBA" id="ARBA00023136"/>
    </source>
</evidence>
<feature type="disulfide bond" evidence="9">
    <location>
        <begin position="308"/>
        <end position="326"/>
    </location>
</feature>
<dbReference type="SMART" id="SM00192">
    <property type="entry name" value="LDLa"/>
    <property type="match status" value="2"/>
</dbReference>
<dbReference type="Proteomes" id="UP001159405">
    <property type="component" value="Unassembled WGS sequence"/>
</dbReference>
<keyword evidence="3" id="KW-0254">Endocytosis</keyword>
<evidence type="ECO:0000256" key="1">
    <source>
        <dbReference type="ARBA" id="ARBA00004167"/>
    </source>
</evidence>
<dbReference type="PANTHER" id="PTHR46513">
    <property type="entry name" value="VITELLOGENIN RECEPTOR-LIKE PROTEIN-RELATED-RELATED"/>
    <property type="match status" value="1"/>
</dbReference>
<dbReference type="Gene3D" id="2.120.10.30">
    <property type="entry name" value="TolB, C-terminal domain"/>
    <property type="match status" value="1"/>
</dbReference>
<keyword evidence="7" id="KW-0675">Receptor</keyword>
<dbReference type="PANTHER" id="PTHR46513:SF13">
    <property type="entry name" value="EGF-LIKE DOMAIN-CONTAINING PROTEIN"/>
    <property type="match status" value="1"/>
</dbReference>
<dbReference type="Gene3D" id="4.10.400.10">
    <property type="entry name" value="Low-density Lipoprotein Receptor"/>
    <property type="match status" value="2"/>
</dbReference>
<dbReference type="EMBL" id="CALNXK010000071">
    <property type="protein sequence ID" value="CAH3143389.1"/>
    <property type="molecule type" value="Genomic_DNA"/>
</dbReference>
<name>A0ABN8PGK5_9CNID</name>
<keyword evidence="12" id="KW-1185">Reference proteome</keyword>
<keyword evidence="2" id="KW-0245">EGF-like domain</keyword>
<feature type="repeat" description="LDL-receptor class B" evidence="10">
    <location>
        <begin position="42"/>
        <end position="84"/>
    </location>
</feature>
<comment type="caution">
    <text evidence="9">Lacks conserved residue(s) required for the propagation of feature annotation.</text>
</comment>
<organism evidence="11 12">
    <name type="scientific">Porites lobata</name>
    <dbReference type="NCBI Taxonomy" id="104759"/>
    <lineage>
        <taxon>Eukaryota</taxon>
        <taxon>Metazoa</taxon>
        <taxon>Cnidaria</taxon>
        <taxon>Anthozoa</taxon>
        <taxon>Hexacorallia</taxon>
        <taxon>Scleractinia</taxon>
        <taxon>Fungiina</taxon>
        <taxon>Poritidae</taxon>
        <taxon>Porites</taxon>
    </lineage>
</organism>
<feature type="disulfide bond" evidence="9">
    <location>
        <begin position="301"/>
        <end position="313"/>
    </location>
</feature>
<dbReference type="InterPro" id="IPR011042">
    <property type="entry name" value="6-blade_b-propeller_TolB-like"/>
</dbReference>
<protein>
    <submittedName>
        <fullName evidence="11">Uncharacterized protein</fullName>
    </submittedName>
</protein>
<evidence type="ECO:0000256" key="4">
    <source>
        <dbReference type="ARBA" id="ARBA00022737"/>
    </source>
</evidence>
<evidence type="ECO:0000256" key="9">
    <source>
        <dbReference type="PROSITE-ProRule" id="PRU00124"/>
    </source>
</evidence>
<dbReference type="InterPro" id="IPR036055">
    <property type="entry name" value="LDL_receptor-like_sf"/>
</dbReference>
<evidence type="ECO:0000313" key="12">
    <source>
        <dbReference type="Proteomes" id="UP001159405"/>
    </source>
</evidence>
<evidence type="ECO:0000256" key="10">
    <source>
        <dbReference type="PROSITE-ProRule" id="PRU00461"/>
    </source>
</evidence>
<dbReference type="InterPro" id="IPR000033">
    <property type="entry name" value="LDLR_classB_rpt"/>
</dbReference>
<dbReference type="PROSITE" id="PS50068">
    <property type="entry name" value="LDLRA_2"/>
    <property type="match status" value="2"/>
</dbReference>
<gene>
    <name evidence="11" type="ORF">PLOB_00043390</name>
</gene>
<keyword evidence="4" id="KW-0677">Repeat</keyword>
<evidence type="ECO:0000256" key="3">
    <source>
        <dbReference type="ARBA" id="ARBA00022583"/>
    </source>
</evidence>
<comment type="caution">
    <text evidence="11">The sequence shown here is derived from an EMBL/GenBank/DDBJ whole genome shotgun (WGS) entry which is preliminary data.</text>
</comment>
<dbReference type="PROSITE" id="PS01209">
    <property type="entry name" value="LDLRA_1"/>
    <property type="match status" value="2"/>
</dbReference>
<dbReference type="InterPro" id="IPR023415">
    <property type="entry name" value="LDLR_class-A_CS"/>
</dbReference>
<feature type="repeat" description="LDL-receptor class B" evidence="10">
    <location>
        <begin position="172"/>
        <end position="216"/>
    </location>
</feature>
<dbReference type="PROSITE" id="PS51120">
    <property type="entry name" value="LDLRB"/>
    <property type="match status" value="2"/>
</dbReference>
<evidence type="ECO:0000313" key="11">
    <source>
        <dbReference type="EMBL" id="CAH3143389.1"/>
    </source>
</evidence>
<proteinExistence type="predicted"/>
<dbReference type="SMART" id="SM00135">
    <property type="entry name" value="LY"/>
    <property type="match status" value="5"/>
</dbReference>
<feature type="disulfide bond" evidence="9">
    <location>
        <begin position="283"/>
        <end position="298"/>
    </location>
</feature>
<sequence length="348" mass="39044">MLFSTTTDIRRVLFNSSDNLEVVLPVRGLTDVRAIDYDVNSHLIYWIDSAAKQIRRSFQNGSNAKTIVLGEDSSPYDLAIDSYGQQLFWTDSVKNSINVYSLRKGVSIGVVFHERDVHPRSIVLYPEKGQMFFTNEKPEKKSIVRATMAGAHKLTLFSAASPRDLAVDKVRNRLYWTDTTMKRIEYADLTGTGMNRATLIETNVLQPVGLAVHGSYVYWIDRESRNVMKIREDDVRGQTVQAAIDDLSDMIVVDTLKTLASKTCDPEQFTCSNGQCIPQGWICDDSEDCNDGSDEQNCPKCPKDEVRCDGGKCISVTKLCDGNTDCEDGWDEEQDNCRKTEASESLSL</sequence>
<dbReference type="CDD" id="cd00112">
    <property type="entry name" value="LDLa"/>
    <property type="match status" value="2"/>
</dbReference>
<feature type="disulfide bond" evidence="9">
    <location>
        <begin position="271"/>
        <end position="289"/>
    </location>
</feature>
<dbReference type="InterPro" id="IPR002172">
    <property type="entry name" value="LDrepeatLR_classA_rpt"/>
</dbReference>
<evidence type="ECO:0000256" key="8">
    <source>
        <dbReference type="ARBA" id="ARBA00023180"/>
    </source>
</evidence>
<dbReference type="PRINTS" id="PR00261">
    <property type="entry name" value="LDLRECEPTOR"/>
</dbReference>
<keyword evidence="8" id="KW-0325">Glycoprotein</keyword>
<reference evidence="11 12" key="1">
    <citation type="submission" date="2022-05" db="EMBL/GenBank/DDBJ databases">
        <authorList>
            <consortium name="Genoscope - CEA"/>
            <person name="William W."/>
        </authorList>
    </citation>
    <scope>NUCLEOTIDE SEQUENCE [LARGE SCALE GENOMIC DNA]</scope>
</reference>
<dbReference type="SUPFAM" id="SSF63825">
    <property type="entry name" value="YWTD domain"/>
    <property type="match status" value="1"/>
</dbReference>